<comment type="caution">
    <text evidence="7">The sequence shown here is derived from an EMBL/GenBank/DDBJ whole genome shotgun (WGS) entry which is preliminary data.</text>
</comment>
<evidence type="ECO:0000256" key="5">
    <source>
        <dbReference type="ARBA" id="ARBA00023136"/>
    </source>
</evidence>
<feature type="transmembrane region" description="Helical" evidence="6">
    <location>
        <begin position="218"/>
        <end position="240"/>
    </location>
</feature>
<keyword evidence="8" id="KW-1185">Reference proteome</keyword>
<dbReference type="EMBL" id="BAAACG010000001">
    <property type="protein sequence ID" value="GAA0732626.1"/>
    <property type="molecule type" value="Genomic_DNA"/>
</dbReference>
<feature type="transmembrane region" description="Helical" evidence="6">
    <location>
        <begin position="346"/>
        <end position="366"/>
    </location>
</feature>
<keyword evidence="4 6" id="KW-1133">Transmembrane helix</keyword>
<keyword evidence="3 6" id="KW-0812">Transmembrane</keyword>
<organism evidence="7 8">
    <name type="scientific">Clostridium oceanicum</name>
    <dbReference type="NCBI Taxonomy" id="1543"/>
    <lineage>
        <taxon>Bacteria</taxon>
        <taxon>Bacillati</taxon>
        <taxon>Bacillota</taxon>
        <taxon>Clostridia</taxon>
        <taxon>Eubacteriales</taxon>
        <taxon>Clostridiaceae</taxon>
        <taxon>Clostridium</taxon>
    </lineage>
</organism>
<dbReference type="CDD" id="cd10336">
    <property type="entry name" value="SLC6sbd_Tyt1-Like"/>
    <property type="match status" value="1"/>
</dbReference>
<dbReference type="Proteomes" id="UP001501510">
    <property type="component" value="Unassembled WGS sequence"/>
</dbReference>
<evidence type="ECO:0000256" key="6">
    <source>
        <dbReference type="SAM" id="Phobius"/>
    </source>
</evidence>
<dbReference type="PROSITE" id="PS50267">
    <property type="entry name" value="NA_NEUROTRAN_SYMP_3"/>
    <property type="match status" value="1"/>
</dbReference>
<feature type="transmembrane region" description="Helical" evidence="6">
    <location>
        <begin position="420"/>
        <end position="439"/>
    </location>
</feature>
<feature type="transmembrane region" description="Helical" evidence="6">
    <location>
        <begin position="261"/>
        <end position="280"/>
    </location>
</feature>
<dbReference type="SUPFAM" id="SSF161070">
    <property type="entry name" value="SNF-like"/>
    <property type="match status" value="1"/>
</dbReference>
<keyword evidence="5 6" id="KW-0472">Membrane</keyword>
<dbReference type="RefSeq" id="WP_343758023.1">
    <property type="nucleotide sequence ID" value="NZ_BAAACG010000001.1"/>
</dbReference>
<reference evidence="7 8" key="1">
    <citation type="journal article" date="2019" name="Int. J. Syst. Evol. Microbiol.">
        <title>The Global Catalogue of Microorganisms (GCM) 10K type strain sequencing project: providing services to taxonomists for standard genome sequencing and annotation.</title>
        <authorList>
            <consortium name="The Broad Institute Genomics Platform"/>
            <consortium name="The Broad Institute Genome Sequencing Center for Infectious Disease"/>
            <person name="Wu L."/>
            <person name="Ma J."/>
        </authorList>
    </citation>
    <scope>NUCLEOTIDE SEQUENCE [LARGE SCALE GENOMIC DNA]</scope>
    <source>
        <strain evidence="7 8">JCM 1407</strain>
    </source>
</reference>
<evidence type="ECO:0000256" key="1">
    <source>
        <dbReference type="ARBA" id="ARBA00004141"/>
    </source>
</evidence>
<sequence>MTKSKKRELFSSKVGFILSCVGAAIGLGNIWMFPYKLGENGGAAFLIPYFLFVILLGIVGLITEFTFGRQFKIGSMVSIKKVLKEKNLKGGSIISILPTLALTGIFMFYTVVIGWVLKYFYISVTGKITSIDTANYFAQFTSSKSTVFWQFLAVLITLLIVSFGVSKGIEKINKIIIPLLFIIFIALIIKSLSLPNSIEGVKYLLIPDWSYLLKPKTWVMALGQAFFTVSLTGCCMVLYGSYTDKSFDIPNSAMNTALFDTLSALLAAFMIIPAVFALGFKPSAGPALLFVTVPSIFQTMKFGQLLSVLFFLGIIFASISSSIAMLEGPVEALMNITNWNRKKTAFITAIAAFVLAIPLAINSSFFNSFTNFITIILSPIGALIVAFIFFYILDPFKTLDQVNLGANHKLGIWFMKFGKYIFVPTTFVIIILGSIYGGIG</sequence>
<feature type="transmembrane region" description="Helical" evidence="6">
    <location>
        <begin position="305"/>
        <end position="326"/>
    </location>
</feature>
<evidence type="ECO:0000256" key="3">
    <source>
        <dbReference type="ARBA" id="ARBA00022692"/>
    </source>
</evidence>
<evidence type="ECO:0000256" key="2">
    <source>
        <dbReference type="ARBA" id="ARBA00022448"/>
    </source>
</evidence>
<evidence type="ECO:0000313" key="8">
    <source>
        <dbReference type="Proteomes" id="UP001501510"/>
    </source>
</evidence>
<dbReference type="NCBIfam" id="NF037979">
    <property type="entry name" value="Na_transp"/>
    <property type="match status" value="1"/>
</dbReference>
<evidence type="ECO:0000256" key="4">
    <source>
        <dbReference type="ARBA" id="ARBA00022989"/>
    </source>
</evidence>
<dbReference type="Pfam" id="PF00209">
    <property type="entry name" value="SNF"/>
    <property type="match status" value="2"/>
</dbReference>
<name>A0ABN1J913_9CLOT</name>
<feature type="transmembrane region" description="Helical" evidence="6">
    <location>
        <begin position="177"/>
        <end position="198"/>
    </location>
</feature>
<dbReference type="InterPro" id="IPR047218">
    <property type="entry name" value="YocR/YhdH-like"/>
</dbReference>
<protein>
    <submittedName>
        <fullName evidence="7">Sodium-dependent transporter</fullName>
    </submittedName>
</protein>
<proteinExistence type="predicted"/>
<dbReference type="PRINTS" id="PR00176">
    <property type="entry name" value="NANEUSMPORT"/>
</dbReference>
<dbReference type="PANTHER" id="PTHR42948">
    <property type="entry name" value="TRANSPORTER"/>
    <property type="match status" value="1"/>
</dbReference>
<gene>
    <name evidence="7" type="ORF">GCM10008906_02500</name>
</gene>
<dbReference type="InterPro" id="IPR000175">
    <property type="entry name" value="Na/ntran_symport"/>
</dbReference>
<evidence type="ECO:0000313" key="7">
    <source>
        <dbReference type="EMBL" id="GAA0732626.1"/>
    </source>
</evidence>
<dbReference type="InterPro" id="IPR037272">
    <property type="entry name" value="SNS_sf"/>
</dbReference>
<feature type="transmembrane region" description="Helical" evidence="6">
    <location>
        <begin position="147"/>
        <end position="165"/>
    </location>
</feature>
<comment type="subcellular location">
    <subcellularLocation>
        <location evidence="1">Membrane</location>
        <topology evidence="1">Multi-pass membrane protein</topology>
    </subcellularLocation>
</comment>
<feature type="transmembrane region" description="Helical" evidence="6">
    <location>
        <begin position="45"/>
        <end position="67"/>
    </location>
</feature>
<keyword evidence="2" id="KW-0813">Transport</keyword>
<feature type="transmembrane region" description="Helical" evidence="6">
    <location>
        <begin position="372"/>
        <end position="393"/>
    </location>
</feature>
<feature type="transmembrane region" description="Helical" evidence="6">
    <location>
        <begin position="88"/>
        <end position="117"/>
    </location>
</feature>
<feature type="transmembrane region" description="Helical" evidence="6">
    <location>
        <begin position="12"/>
        <end position="33"/>
    </location>
</feature>
<dbReference type="PANTHER" id="PTHR42948:SF1">
    <property type="entry name" value="TRANSPORTER"/>
    <property type="match status" value="1"/>
</dbReference>
<accession>A0ABN1J913</accession>